<evidence type="ECO:0000256" key="1">
    <source>
        <dbReference type="SAM" id="Phobius"/>
    </source>
</evidence>
<dbReference type="AlphaFoldDB" id="A0A246S483"/>
<keyword evidence="3" id="KW-1185">Reference proteome</keyword>
<sequence>MDVTHLEHVIIALLIQLSLLPFVSARVAGVIPLAILLGREIAQHEYRLGIQRGWAWGETLPVGMFEGVWRAWTLDSVLDVLLPALACGLLALLIEFKKRRTAKNAIKNAS</sequence>
<accession>A0A246S483</accession>
<feature type="transmembrane region" description="Helical" evidence="1">
    <location>
        <begin position="71"/>
        <end position="94"/>
    </location>
</feature>
<dbReference type="RefSeq" id="WP_088698439.1">
    <property type="nucleotide sequence ID" value="NZ_JPUA01000003.1"/>
</dbReference>
<dbReference type="EMBL" id="JPUA01000003">
    <property type="protein sequence ID" value="OWV31284.1"/>
    <property type="molecule type" value="Genomic_DNA"/>
</dbReference>
<reference evidence="2 3" key="1">
    <citation type="submission" date="2014-08" db="EMBL/GenBank/DDBJ databases">
        <title>Draft genome sequence of a novel L-asparaginase producing marine bacterium, Halomonas campaniensis.</title>
        <authorList>
            <person name="Sundarakrishnan B."/>
            <person name="Moushumi Priya A."/>
            <person name="Raman G."/>
            <person name="Sakthivel N."/>
            <person name="Park S."/>
            <person name="Jayachandran S."/>
        </authorList>
    </citation>
    <scope>NUCLEOTIDE SEQUENCE [LARGE SCALE GENOMIC DNA]</scope>
    <source>
        <strain evidence="2 3">SK03</strain>
    </source>
</reference>
<comment type="caution">
    <text evidence="2">The sequence shown here is derived from an EMBL/GenBank/DDBJ whole genome shotgun (WGS) entry which is preliminary data.</text>
</comment>
<organism evidence="2 3">
    <name type="scientific">Halomonas campaniensis</name>
    <dbReference type="NCBI Taxonomy" id="213554"/>
    <lineage>
        <taxon>Bacteria</taxon>
        <taxon>Pseudomonadati</taxon>
        <taxon>Pseudomonadota</taxon>
        <taxon>Gammaproteobacteria</taxon>
        <taxon>Oceanospirillales</taxon>
        <taxon>Halomonadaceae</taxon>
        <taxon>Halomonas</taxon>
    </lineage>
</organism>
<keyword evidence="1" id="KW-0812">Transmembrane</keyword>
<proteinExistence type="predicted"/>
<name>A0A246S483_9GAMM</name>
<evidence type="ECO:0000313" key="3">
    <source>
        <dbReference type="Proteomes" id="UP000197334"/>
    </source>
</evidence>
<protein>
    <submittedName>
        <fullName evidence="2">Uncharacterized protein</fullName>
    </submittedName>
</protein>
<dbReference type="Proteomes" id="UP000197334">
    <property type="component" value="Unassembled WGS sequence"/>
</dbReference>
<dbReference type="OrthoDB" id="7409763at2"/>
<keyword evidence="1" id="KW-0472">Membrane</keyword>
<keyword evidence="1" id="KW-1133">Transmembrane helix</keyword>
<evidence type="ECO:0000313" key="2">
    <source>
        <dbReference type="EMBL" id="OWV31284.1"/>
    </source>
</evidence>
<gene>
    <name evidence="2" type="ORF">JI62_01325</name>
</gene>